<organism evidence="8">
    <name type="scientific">freshwater metagenome</name>
    <dbReference type="NCBI Taxonomy" id="449393"/>
    <lineage>
        <taxon>unclassified sequences</taxon>
        <taxon>metagenomes</taxon>
        <taxon>ecological metagenomes</taxon>
    </lineage>
</organism>
<evidence type="ECO:0000256" key="1">
    <source>
        <dbReference type="ARBA" id="ARBA00012162"/>
    </source>
</evidence>
<sequence>MTVFLVGAGPGSTDLLTVKAHRLISSAQVVVHDRLVSDEIMALIPANAERIDVGKRAGGSHTQVLINELLVTLGRNHQHVVRLKGGDPFVFGRGGEEAEALIQAGVSFEIVPGISSAFSVPAIAGIPVTHRRIARAVTVVTGHCEDPNESVDWSAHAKTGATLVVLMGTANLPKIASDLLGAEMAPSTPVAIIHNGTRADQTISRLTLAEAHLAEAQAPSIIVIGETAGLDLRDPQTVHELIATGS</sequence>
<dbReference type="Pfam" id="PF00590">
    <property type="entry name" value="TP_methylase"/>
    <property type="match status" value="1"/>
</dbReference>
<evidence type="ECO:0000256" key="2">
    <source>
        <dbReference type="ARBA" id="ARBA00022603"/>
    </source>
</evidence>
<dbReference type="InterPro" id="IPR035996">
    <property type="entry name" value="4pyrrol_Methylase_sf"/>
</dbReference>
<keyword evidence="4" id="KW-0949">S-adenosyl-L-methionine</keyword>
<dbReference type="Gene3D" id="3.40.1010.10">
    <property type="entry name" value="Cobalt-precorrin-4 Transmethylase, Domain 1"/>
    <property type="match status" value="1"/>
</dbReference>
<dbReference type="Gene3D" id="3.30.950.10">
    <property type="entry name" value="Methyltransferase, Cobalt-precorrin-4 Transmethylase, Domain 2"/>
    <property type="match status" value="1"/>
</dbReference>
<reference evidence="8" key="1">
    <citation type="submission" date="2020-05" db="EMBL/GenBank/DDBJ databases">
        <authorList>
            <person name="Chiriac C."/>
            <person name="Salcher M."/>
            <person name="Ghai R."/>
            <person name="Kavagutti S V."/>
        </authorList>
    </citation>
    <scope>NUCLEOTIDE SEQUENCE</scope>
</reference>
<dbReference type="PANTHER" id="PTHR45790:SF3">
    <property type="entry name" value="S-ADENOSYL-L-METHIONINE-DEPENDENT UROPORPHYRINOGEN III METHYLTRANSFERASE, CHLOROPLASTIC"/>
    <property type="match status" value="1"/>
</dbReference>
<evidence type="ECO:0000256" key="3">
    <source>
        <dbReference type="ARBA" id="ARBA00022679"/>
    </source>
</evidence>
<dbReference type="GO" id="GO:0032259">
    <property type="term" value="P:methylation"/>
    <property type="evidence" value="ECO:0007669"/>
    <property type="project" value="UniProtKB-KW"/>
</dbReference>
<evidence type="ECO:0000259" key="6">
    <source>
        <dbReference type="Pfam" id="PF00590"/>
    </source>
</evidence>
<feature type="domain" description="Tetrapyrrole methylase" evidence="6">
    <location>
        <begin position="2"/>
        <end position="211"/>
    </location>
</feature>
<dbReference type="FunFam" id="3.40.1010.10:FF:000001">
    <property type="entry name" value="Siroheme synthase"/>
    <property type="match status" value="1"/>
</dbReference>
<evidence type="ECO:0000256" key="5">
    <source>
        <dbReference type="ARBA" id="ARBA00023244"/>
    </source>
</evidence>
<dbReference type="EMBL" id="CAEZYG010000035">
    <property type="protein sequence ID" value="CAB4707409.1"/>
    <property type="molecule type" value="Genomic_DNA"/>
</dbReference>
<dbReference type="PROSITE" id="PS00839">
    <property type="entry name" value="SUMT_1"/>
    <property type="match status" value="1"/>
</dbReference>
<dbReference type="NCBIfam" id="NF004790">
    <property type="entry name" value="PRK06136.1"/>
    <property type="match status" value="1"/>
</dbReference>
<dbReference type="InterPro" id="IPR003043">
    <property type="entry name" value="Uropor_MeTrfase_CS"/>
</dbReference>
<keyword evidence="5" id="KW-0627">Porphyrin biosynthesis</keyword>
<dbReference type="CDD" id="cd11642">
    <property type="entry name" value="SUMT"/>
    <property type="match status" value="1"/>
</dbReference>
<protein>
    <recommendedName>
        <fullName evidence="1">uroporphyrinogen-III C-methyltransferase</fullName>
        <ecNumber evidence="1">2.1.1.107</ecNumber>
    </recommendedName>
</protein>
<dbReference type="EC" id="2.1.1.107" evidence="1"/>
<keyword evidence="3" id="KW-0808">Transferase</keyword>
<dbReference type="PROSITE" id="PS00840">
    <property type="entry name" value="SUMT_2"/>
    <property type="match status" value="1"/>
</dbReference>
<evidence type="ECO:0000313" key="9">
    <source>
        <dbReference type="EMBL" id="CAB4992087.1"/>
    </source>
</evidence>
<dbReference type="InterPro" id="IPR014777">
    <property type="entry name" value="4pyrrole_Mease_sub1"/>
</dbReference>
<name>A0A6J6Q8L1_9ZZZZ</name>
<dbReference type="NCBIfam" id="TIGR01469">
    <property type="entry name" value="cobA_cysG_Cterm"/>
    <property type="match status" value="1"/>
</dbReference>
<keyword evidence="2" id="KW-0489">Methyltransferase</keyword>
<dbReference type="InterPro" id="IPR006366">
    <property type="entry name" value="CobA/CysG_C"/>
</dbReference>
<dbReference type="AlphaFoldDB" id="A0A6J6Q8L1"/>
<dbReference type="InterPro" id="IPR014776">
    <property type="entry name" value="4pyrrole_Mease_sub2"/>
</dbReference>
<dbReference type="EMBL" id="CAEZWH010000034">
    <property type="protein sequence ID" value="CAB4647814.1"/>
    <property type="molecule type" value="Genomic_DNA"/>
</dbReference>
<evidence type="ECO:0000313" key="8">
    <source>
        <dbReference type="EMBL" id="CAB4707409.1"/>
    </source>
</evidence>
<evidence type="ECO:0000313" key="7">
    <source>
        <dbReference type="EMBL" id="CAB4647814.1"/>
    </source>
</evidence>
<dbReference type="SUPFAM" id="SSF53790">
    <property type="entry name" value="Tetrapyrrole methylase"/>
    <property type="match status" value="1"/>
</dbReference>
<dbReference type="GO" id="GO:0004851">
    <property type="term" value="F:uroporphyrin-III C-methyltransferase activity"/>
    <property type="evidence" value="ECO:0007669"/>
    <property type="project" value="UniProtKB-EC"/>
</dbReference>
<dbReference type="EMBL" id="CAFBOT010000126">
    <property type="protein sequence ID" value="CAB4992087.1"/>
    <property type="molecule type" value="Genomic_DNA"/>
</dbReference>
<dbReference type="InterPro" id="IPR000878">
    <property type="entry name" value="4pyrrol_Mease"/>
</dbReference>
<gene>
    <name evidence="7" type="ORF">UFOPK2195_00299</name>
    <name evidence="8" type="ORF">UFOPK2657_00330</name>
    <name evidence="9" type="ORF">UFOPK4000_00759</name>
</gene>
<proteinExistence type="predicted"/>
<accession>A0A6J6Q8L1</accession>
<dbReference type="PANTHER" id="PTHR45790">
    <property type="entry name" value="SIROHEME SYNTHASE-RELATED"/>
    <property type="match status" value="1"/>
</dbReference>
<dbReference type="InterPro" id="IPR050161">
    <property type="entry name" value="Siro_Cobalamin_biosynth"/>
</dbReference>
<evidence type="ECO:0000256" key="4">
    <source>
        <dbReference type="ARBA" id="ARBA00022691"/>
    </source>
</evidence>
<dbReference type="GO" id="GO:0019354">
    <property type="term" value="P:siroheme biosynthetic process"/>
    <property type="evidence" value="ECO:0007669"/>
    <property type="project" value="InterPro"/>
</dbReference>